<gene>
    <name evidence="1" type="ORF">UFOVP84_209</name>
</gene>
<dbReference type="EMBL" id="LR796208">
    <property type="protein sequence ID" value="CAB4127482.1"/>
    <property type="molecule type" value="Genomic_DNA"/>
</dbReference>
<organism evidence="1">
    <name type="scientific">uncultured Caudovirales phage</name>
    <dbReference type="NCBI Taxonomy" id="2100421"/>
    <lineage>
        <taxon>Viruses</taxon>
        <taxon>Duplodnaviria</taxon>
        <taxon>Heunggongvirae</taxon>
        <taxon>Uroviricota</taxon>
        <taxon>Caudoviricetes</taxon>
        <taxon>Peduoviridae</taxon>
        <taxon>Maltschvirus</taxon>
        <taxon>Maltschvirus maltsch</taxon>
    </lineage>
</organism>
<evidence type="ECO:0008006" key="2">
    <source>
        <dbReference type="Google" id="ProtNLM"/>
    </source>
</evidence>
<sequence length="240" mass="27635">MTIYTPITPTYLYVKQHSITGLKYLGKTTKDPYTYNGSGKHWTRHIKKHGKEHIVTLWVSNLFYDTSIVDYALQLSEENNVVESEEWSNMKPENGLDGGDTSNSPNYIKYIKTLSETNKKRKWWNDGVNQCFVEIPPTDNYIRGRMAFNNIGALIGSNIQKGKFWINNGIVEYMLKENSPIPNFFVKGRLASKAFAGCDRSSKKGVFWWNNGVIECMQVDQPSSDYTRGRLKKITMEFTE</sequence>
<name>A0A6J5L1K5_9CAUD</name>
<proteinExistence type="predicted"/>
<reference evidence="1" key="1">
    <citation type="submission" date="2020-04" db="EMBL/GenBank/DDBJ databases">
        <authorList>
            <person name="Chiriac C."/>
            <person name="Salcher M."/>
            <person name="Ghai R."/>
            <person name="Kavagutti S V."/>
        </authorList>
    </citation>
    <scope>NUCLEOTIDE SEQUENCE</scope>
</reference>
<protein>
    <recommendedName>
        <fullName evidence="2">GIY-YIG domain-containing protein</fullName>
    </recommendedName>
</protein>
<evidence type="ECO:0000313" key="1">
    <source>
        <dbReference type="EMBL" id="CAB4127482.1"/>
    </source>
</evidence>
<accession>A0A6J5L1K5</accession>